<dbReference type="GO" id="GO:0004252">
    <property type="term" value="F:serine-type endopeptidase activity"/>
    <property type="evidence" value="ECO:0007669"/>
    <property type="project" value="InterPro"/>
</dbReference>
<gene>
    <name evidence="3" type="ORF">FHS55_003423</name>
</gene>
<dbReference type="EMBL" id="JACICD010000006">
    <property type="protein sequence ID" value="MBB3772802.1"/>
    <property type="molecule type" value="Genomic_DNA"/>
</dbReference>
<keyword evidence="4" id="KW-1185">Reference proteome</keyword>
<feature type="domain" description="Peptidase S8/S53" evidence="2">
    <location>
        <begin position="342"/>
        <end position="659"/>
    </location>
</feature>
<dbReference type="Pfam" id="PF00082">
    <property type="entry name" value="Peptidase_S8"/>
    <property type="match status" value="1"/>
</dbReference>
<dbReference type="AlphaFoldDB" id="A0A839ZDU2"/>
<comment type="caution">
    <text evidence="3">The sequence shown here is derived from an EMBL/GenBank/DDBJ whole genome shotgun (WGS) entry which is preliminary data.</text>
</comment>
<reference evidence="3 4" key="1">
    <citation type="submission" date="2020-08" db="EMBL/GenBank/DDBJ databases">
        <title>Genomic Encyclopedia of Type Strains, Phase IV (KMG-IV): sequencing the most valuable type-strain genomes for metagenomic binning, comparative biology and taxonomic classification.</title>
        <authorList>
            <person name="Goeker M."/>
        </authorList>
    </citation>
    <scope>NUCLEOTIDE SEQUENCE [LARGE SCALE GENOMIC DNA]</scope>
    <source>
        <strain evidence="3 4">DSM 5895</strain>
    </source>
</reference>
<name>A0A839ZDU2_9HYPH</name>
<dbReference type="Gene3D" id="3.40.50.200">
    <property type="entry name" value="Peptidase S8/S53 domain"/>
    <property type="match status" value="1"/>
</dbReference>
<protein>
    <recommendedName>
        <fullName evidence="2">Peptidase S8/S53 domain-containing protein</fullName>
    </recommendedName>
</protein>
<dbReference type="InterPro" id="IPR000209">
    <property type="entry name" value="Peptidase_S8/S53_dom"/>
</dbReference>
<accession>A0A839ZDU2</accession>
<organism evidence="3 4">
    <name type="scientific">Ancylobacter tetraedralis</name>
    <dbReference type="NCBI Taxonomy" id="217068"/>
    <lineage>
        <taxon>Bacteria</taxon>
        <taxon>Pseudomonadati</taxon>
        <taxon>Pseudomonadota</taxon>
        <taxon>Alphaproteobacteria</taxon>
        <taxon>Hyphomicrobiales</taxon>
        <taxon>Xanthobacteraceae</taxon>
        <taxon>Ancylobacter</taxon>
    </lineage>
</organism>
<proteinExistence type="predicted"/>
<dbReference type="CDD" id="cd04847">
    <property type="entry name" value="Peptidases_S8_Subtilisin_like_2"/>
    <property type="match status" value="1"/>
</dbReference>
<evidence type="ECO:0000313" key="4">
    <source>
        <dbReference type="Proteomes" id="UP000533469"/>
    </source>
</evidence>
<dbReference type="InterPro" id="IPR034074">
    <property type="entry name" value="Y4bN_pept_dom"/>
</dbReference>
<sequence length="877" mass="95473">MAQRPIVRIRREPARQTRKPGRRAFFPRAISSGEQATRQGPKFDAIENSVVRLLEGADLKQSPSEVAPDRALVFEVINPLSNVPKFILAARSAGFEWLGEDYDLADDEHEEQGEDEDPDSAKSAQSVLYVTMPTIAGLQKIVSLWKRFSAGAAKPTGGEGEWWPLFGYLSDVRPWSAKDRVDPTTDRYVERMARDHPDRPVRLELDLWFRAEPALRADARTYVTELLAVLGGQLLDFATIEPIHYQAALIEIPIAQARMLQSLKGPIADADRVMKVRPQSLYRADGGIEGDGVVAEVAEGPVALSGPSVAALLDGYPVDNHVLLAGRLDIQEVDIGAAMVPVARRKHGTSMASLIVHGDLGDDPGPIERPLTVVPVLASPQHLNVECTPPDKLPIAMVYRAVTALMEGIDGLPAQGENIVIVNHSICDREAPFAQRPSYWAKLLDHLSYTYRLLFVVSAGNSNDPFILDAYADAQAFADADPIERQVAVLRCVEKAKGRRIILSPAESMNSLTVGAIHGDGSGACPNGMTEPYDPVSGVTNITSSVGLGINRAIKPDMVETGGRQFVQSDVEDGLLSVWAIEHPDIGQLTAVPDPSGVTNGRLGFSTGTSNAAALITRAAIRLADVAEDIFEENDEVWAESATRAVVLKALLAHGCGWGATGELLYSLYPGKWQRRREAVSRTIGYGKPDHTRVVSADGSRITLLADDVINHDELHEYRLPVPRAMINNREIRRVTMTLAWSSPIDPVTKRYRGVLVEVVDGDGKRKFWDGLDGVKGEDGSKKVTGPVVDATRRGTLQHIVLEGKKLIRTAPTGDIFVGVQARADLVAFANVDIPYALAITLEMGQPVRQDLFADVAARVRAKRVAVPTRVRTRVRG</sequence>
<evidence type="ECO:0000256" key="1">
    <source>
        <dbReference type="SAM" id="MobiDB-lite"/>
    </source>
</evidence>
<evidence type="ECO:0000259" key="2">
    <source>
        <dbReference type="Pfam" id="PF00082"/>
    </source>
</evidence>
<dbReference type="SUPFAM" id="SSF52743">
    <property type="entry name" value="Subtilisin-like"/>
    <property type="match status" value="1"/>
</dbReference>
<dbReference type="Proteomes" id="UP000533469">
    <property type="component" value="Unassembled WGS sequence"/>
</dbReference>
<evidence type="ECO:0000313" key="3">
    <source>
        <dbReference type="EMBL" id="MBB3772802.1"/>
    </source>
</evidence>
<feature type="region of interest" description="Disordered" evidence="1">
    <location>
        <begin position="1"/>
        <end position="40"/>
    </location>
</feature>
<dbReference type="GO" id="GO:0006508">
    <property type="term" value="P:proteolysis"/>
    <property type="evidence" value="ECO:0007669"/>
    <property type="project" value="InterPro"/>
</dbReference>
<dbReference type="InterPro" id="IPR036852">
    <property type="entry name" value="Peptidase_S8/S53_dom_sf"/>
</dbReference>